<dbReference type="AlphaFoldDB" id="A0A087A5S4"/>
<dbReference type="OrthoDB" id="9979425at2"/>
<accession>A0A087A5S4</accession>
<gene>
    <name evidence="2" type="ORF">BCAL_2344</name>
</gene>
<dbReference type="Proteomes" id="UP000029072">
    <property type="component" value="Unassembled WGS sequence"/>
</dbReference>
<proteinExistence type="predicted"/>
<sequence>MKVSMRRVHVLSAVMAVMALLVGMALAGNAHASTDADEYIRIGNVEVARSLGVTTEAQLQQRYSEGYLSVDFNEKAEITAIRPLSAEEMKEMQLTENQPAVVNETRVPCHASDVCLTFQNGSKRGFYGTGIRAGN</sequence>
<protein>
    <submittedName>
        <fullName evidence="2">Uncharacterized protein</fullName>
    </submittedName>
</protein>
<dbReference type="EMBL" id="JGYS01000011">
    <property type="protein sequence ID" value="KFI54124.1"/>
    <property type="molecule type" value="Genomic_DNA"/>
</dbReference>
<reference evidence="2 3" key="1">
    <citation type="submission" date="2014-03" db="EMBL/GenBank/DDBJ databases">
        <title>Genomics of Bifidobacteria.</title>
        <authorList>
            <person name="Ventura M."/>
            <person name="Milani C."/>
            <person name="Lugli G.A."/>
        </authorList>
    </citation>
    <scope>NUCLEOTIDE SEQUENCE [LARGE SCALE GENOMIC DNA]</scope>
    <source>
        <strain evidence="2 3">DSM 23973</strain>
    </source>
</reference>
<organism evidence="2 3">
    <name type="scientific">Bifidobacterium callitrichos DSM 23973</name>
    <dbReference type="NCBI Taxonomy" id="1437609"/>
    <lineage>
        <taxon>Bacteria</taxon>
        <taxon>Bacillati</taxon>
        <taxon>Actinomycetota</taxon>
        <taxon>Actinomycetes</taxon>
        <taxon>Bifidobacteriales</taxon>
        <taxon>Bifidobacteriaceae</taxon>
        <taxon>Bifidobacterium</taxon>
    </lineage>
</organism>
<evidence type="ECO:0000313" key="2">
    <source>
        <dbReference type="EMBL" id="KFI54124.1"/>
    </source>
</evidence>
<feature type="chain" id="PRO_5001818272" evidence="1">
    <location>
        <begin position="33"/>
        <end position="135"/>
    </location>
</feature>
<comment type="caution">
    <text evidence="2">The sequence shown here is derived from an EMBL/GenBank/DDBJ whole genome shotgun (WGS) entry which is preliminary data.</text>
</comment>
<evidence type="ECO:0000313" key="3">
    <source>
        <dbReference type="Proteomes" id="UP000029072"/>
    </source>
</evidence>
<name>A0A087A5S4_9BIFI</name>
<keyword evidence="1" id="KW-0732">Signal</keyword>
<dbReference type="RefSeq" id="WP_043166064.1">
    <property type="nucleotide sequence ID" value="NZ_JGYS01000011.1"/>
</dbReference>
<feature type="signal peptide" evidence="1">
    <location>
        <begin position="1"/>
        <end position="32"/>
    </location>
</feature>
<evidence type="ECO:0000256" key="1">
    <source>
        <dbReference type="SAM" id="SignalP"/>
    </source>
</evidence>